<evidence type="ECO:0000259" key="4">
    <source>
        <dbReference type="PROSITE" id="PS50102"/>
    </source>
</evidence>
<dbReference type="Gramene" id="TraesCLE_scaffold_005043_01G000100.1">
    <property type="protein sequence ID" value="TraesCLE_scaffold_005043_01G000100.1"/>
    <property type="gene ID" value="TraesCLE_scaffold_005043_01G000100"/>
</dbReference>
<dbReference type="InterPro" id="IPR012677">
    <property type="entry name" value="Nucleotide-bd_a/b_plait_sf"/>
</dbReference>
<keyword evidence="1 2" id="KW-0694">RNA-binding</keyword>
<dbReference type="OrthoDB" id="1882850at2759"/>
<evidence type="ECO:0000313" key="6">
    <source>
        <dbReference type="Proteomes" id="UP000019116"/>
    </source>
</evidence>
<dbReference type="Gramene" id="TraesCS4D02G148500.1">
    <property type="protein sequence ID" value="TraesCS4D02G148500.1"/>
    <property type="gene ID" value="TraesCS4D02G148500"/>
</dbReference>
<dbReference type="Gramene" id="TraesCAD_scaffold_108400_01G000100.1">
    <property type="protein sequence ID" value="TraesCAD_scaffold_108400_01G000100.1"/>
    <property type="gene ID" value="TraesCAD_scaffold_108400_01G000100"/>
</dbReference>
<dbReference type="InterPro" id="IPR000504">
    <property type="entry name" value="RRM_dom"/>
</dbReference>
<sequence length="132" mass="14655">MYDKNSGRSRGFGFVQFSNNSEAKCAKDAMDGKHRRKGQGGEPVVREEAEAVRHRWRPAAQEGPPPVRQVSQGHVHPVPAPHPQAAPQGHCCEGRQGKEWGIWHKAGDRVYALSSMERPKFSLTESTRMVSA</sequence>
<dbReference type="GO" id="GO:0003723">
    <property type="term" value="F:RNA binding"/>
    <property type="evidence" value="ECO:0007669"/>
    <property type="project" value="UniProtKB-UniRule"/>
</dbReference>
<dbReference type="PANTHER" id="PTHR48027">
    <property type="entry name" value="HETEROGENEOUS NUCLEAR RIBONUCLEOPROTEIN 87F-RELATED"/>
    <property type="match status" value="1"/>
</dbReference>
<dbReference type="Proteomes" id="UP000019116">
    <property type="component" value="Chromosome 4D"/>
</dbReference>
<feature type="region of interest" description="Disordered" evidence="3">
    <location>
        <begin position="23"/>
        <end position="93"/>
    </location>
</feature>
<evidence type="ECO:0000313" key="5">
    <source>
        <dbReference type="EnsemblPlants" id="TraesCS4D02G148500.1"/>
    </source>
</evidence>
<reference evidence="5" key="2">
    <citation type="submission" date="2018-10" db="UniProtKB">
        <authorList>
            <consortium name="EnsemblPlants"/>
        </authorList>
    </citation>
    <scope>IDENTIFICATION</scope>
</reference>
<evidence type="ECO:0000256" key="1">
    <source>
        <dbReference type="ARBA" id="ARBA00022884"/>
    </source>
</evidence>
<proteinExistence type="predicted"/>
<keyword evidence="6" id="KW-1185">Reference proteome</keyword>
<organism evidence="5">
    <name type="scientific">Triticum aestivum</name>
    <name type="common">Wheat</name>
    <dbReference type="NCBI Taxonomy" id="4565"/>
    <lineage>
        <taxon>Eukaryota</taxon>
        <taxon>Viridiplantae</taxon>
        <taxon>Streptophyta</taxon>
        <taxon>Embryophyta</taxon>
        <taxon>Tracheophyta</taxon>
        <taxon>Spermatophyta</taxon>
        <taxon>Magnoliopsida</taxon>
        <taxon>Liliopsida</taxon>
        <taxon>Poales</taxon>
        <taxon>Poaceae</taxon>
        <taxon>BOP clade</taxon>
        <taxon>Pooideae</taxon>
        <taxon>Triticodae</taxon>
        <taxon>Triticeae</taxon>
        <taxon>Triticinae</taxon>
        <taxon>Triticum</taxon>
    </lineage>
</organism>
<name>A0A3B6JI06_WHEAT</name>
<accession>A0A3B6JI06</accession>
<dbReference type="PROSITE" id="PS50102">
    <property type="entry name" value="RRM"/>
    <property type="match status" value="1"/>
</dbReference>
<dbReference type="Gramene" id="TraesWEE_scaffold_044353_01G000100.1">
    <property type="protein sequence ID" value="TraesWEE_scaffold_044353_01G000100.1"/>
    <property type="gene ID" value="TraesWEE_scaffold_044353_01G000100"/>
</dbReference>
<gene>
    <name evidence="5" type="primary">LOC123096946</name>
</gene>
<dbReference type="SUPFAM" id="SSF54928">
    <property type="entry name" value="RNA-binding domain, RBD"/>
    <property type="match status" value="1"/>
</dbReference>
<dbReference type="Gramene" id="TraesROB_scaffold_004583_01G000100.1">
    <property type="protein sequence ID" value="TraesROB_scaffold_004583_01G000100.1"/>
    <property type="gene ID" value="TraesROB_scaffold_004583_01G000100"/>
</dbReference>
<feature type="compositionally biased region" description="Basic and acidic residues" evidence="3">
    <location>
        <begin position="44"/>
        <end position="53"/>
    </location>
</feature>
<dbReference type="Gene3D" id="3.30.70.330">
    <property type="match status" value="1"/>
</dbReference>
<dbReference type="EnsemblPlants" id="TraesCS4D02G148500.1">
    <property type="protein sequence ID" value="TraesCS4D02G148500.1"/>
    <property type="gene ID" value="TraesCS4D02G148500"/>
</dbReference>
<dbReference type="InterPro" id="IPR052462">
    <property type="entry name" value="SLIRP/GR-RBP-like"/>
</dbReference>
<protein>
    <recommendedName>
        <fullName evidence="4">RRM domain-containing protein</fullName>
    </recommendedName>
</protein>
<evidence type="ECO:0000256" key="2">
    <source>
        <dbReference type="PROSITE-ProRule" id="PRU00176"/>
    </source>
</evidence>
<feature type="domain" description="RRM" evidence="4">
    <location>
        <begin position="1"/>
        <end position="51"/>
    </location>
</feature>
<dbReference type="InterPro" id="IPR035979">
    <property type="entry name" value="RBD_domain_sf"/>
</dbReference>
<evidence type="ECO:0000256" key="3">
    <source>
        <dbReference type="SAM" id="MobiDB-lite"/>
    </source>
</evidence>
<dbReference type="Pfam" id="PF00076">
    <property type="entry name" value="RRM_1"/>
    <property type="match status" value="1"/>
</dbReference>
<dbReference type="Gramene" id="TraesCS4D03G0312600.1">
    <property type="protein sequence ID" value="TraesCS4D03G0312600.1.CDS"/>
    <property type="gene ID" value="TraesCS4D03G0312600"/>
</dbReference>
<dbReference type="AlphaFoldDB" id="A0A3B6JI06"/>
<reference evidence="5" key="1">
    <citation type="submission" date="2018-08" db="EMBL/GenBank/DDBJ databases">
        <authorList>
            <person name="Rossello M."/>
        </authorList>
    </citation>
    <scope>NUCLEOTIDE SEQUENCE [LARGE SCALE GENOMIC DNA]</scope>
    <source>
        <strain evidence="5">cv. Chinese Spring</strain>
    </source>
</reference>